<dbReference type="HOGENOM" id="CLU_3116291_0_0_9"/>
<sequence length="50" mass="5842">MICITKQNNWQSQPGRDSQGVQPRRHVRYGCAPRFPAGRKEVDITWVQNM</sequence>
<evidence type="ECO:0000313" key="2">
    <source>
        <dbReference type="EMBL" id="EDP14438.1"/>
    </source>
</evidence>
<evidence type="ECO:0000256" key="1">
    <source>
        <dbReference type="SAM" id="MobiDB-lite"/>
    </source>
</evidence>
<protein>
    <submittedName>
        <fullName evidence="2">Uncharacterized protein</fullName>
    </submittedName>
</protein>
<name>A8RXY0_ENTBW</name>
<reference evidence="2 3" key="1">
    <citation type="submission" date="2007-08" db="EMBL/GenBank/DDBJ databases">
        <authorList>
            <person name="Fulton L."/>
            <person name="Clifton S."/>
            <person name="Fulton B."/>
            <person name="Xu J."/>
            <person name="Minx P."/>
            <person name="Pepin K.H."/>
            <person name="Johnson M."/>
            <person name="Thiruvilangam P."/>
            <person name="Bhonagiri V."/>
            <person name="Nash W.E."/>
            <person name="Mardis E.R."/>
            <person name="Wilson R.K."/>
        </authorList>
    </citation>
    <scope>NUCLEOTIDE SEQUENCE [LARGE SCALE GENOMIC DNA]</scope>
    <source>
        <strain evidence="3">ATCC BAA-613 / DSM 15670 / CCUG 46953 / JCM 12243 / WAL 16351</strain>
    </source>
</reference>
<feature type="compositionally biased region" description="Polar residues" evidence="1">
    <location>
        <begin position="1"/>
        <end position="21"/>
    </location>
</feature>
<dbReference type="EMBL" id="ABCC02000039">
    <property type="protein sequence ID" value="EDP14438.1"/>
    <property type="molecule type" value="Genomic_DNA"/>
</dbReference>
<accession>A8RXY0</accession>
<gene>
    <name evidence="2" type="ORF">CLOBOL_04980</name>
</gene>
<reference evidence="2 3" key="2">
    <citation type="submission" date="2007-09" db="EMBL/GenBank/DDBJ databases">
        <title>Draft genome sequence of Clostridium bolteae (ATCC BAA-613).</title>
        <authorList>
            <person name="Sudarsanam P."/>
            <person name="Ley R."/>
            <person name="Guruge J."/>
            <person name="Turnbaugh P.J."/>
            <person name="Mahowald M."/>
            <person name="Liep D."/>
            <person name="Gordon J."/>
        </authorList>
    </citation>
    <scope>NUCLEOTIDE SEQUENCE [LARGE SCALE GENOMIC DNA]</scope>
    <source>
        <strain evidence="3">ATCC BAA-613 / DSM 15670 / CCUG 46953 / JCM 12243 / WAL 16351</strain>
    </source>
</reference>
<dbReference type="AlphaFoldDB" id="A8RXY0"/>
<organism evidence="2 3">
    <name type="scientific">Enterocloster bolteae (strain ATCC BAA-613 / DSM 15670 / CCUG 46953 / JCM 12243 / WAL 16351)</name>
    <name type="common">Clostridium bolteae</name>
    <dbReference type="NCBI Taxonomy" id="411902"/>
    <lineage>
        <taxon>Bacteria</taxon>
        <taxon>Bacillati</taxon>
        <taxon>Bacillota</taxon>
        <taxon>Clostridia</taxon>
        <taxon>Lachnospirales</taxon>
        <taxon>Lachnospiraceae</taxon>
        <taxon>Enterocloster</taxon>
    </lineage>
</organism>
<feature type="region of interest" description="Disordered" evidence="1">
    <location>
        <begin position="1"/>
        <end position="23"/>
    </location>
</feature>
<comment type="caution">
    <text evidence="2">The sequence shown here is derived from an EMBL/GenBank/DDBJ whole genome shotgun (WGS) entry which is preliminary data.</text>
</comment>
<dbReference type="PaxDb" id="411902-CLOBOL_04980"/>
<evidence type="ECO:0000313" key="3">
    <source>
        <dbReference type="Proteomes" id="UP000005396"/>
    </source>
</evidence>
<dbReference type="Proteomes" id="UP000005396">
    <property type="component" value="Unassembled WGS sequence"/>
</dbReference>
<proteinExistence type="predicted"/>